<dbReference type="KEGG" id="taer:GT409_08265"/>
<dbReference type="InterPro" id="IPR033399">
    <property type="entry name" value="TP_0789-like"/>
</dbReference>
<protein>
    <submittedName>
        <fullName evidence="3">Outer membrane lipoprotein-sorting protein</fullName>
    </submittedName>
</protein>
<sequence length="258" mass="29454">MKKWITAILTLVSINAFALTVDEIVDKANQASYYAGSDGQADVKMVITDAGGGTREREFRILRLNTGNGTQKFYVYFKEPADVRRQVFMVWKEVEQGKDDSRWLFLPALNLVKPIAPGDKRTSFVGSDFVYEDVSGRALWEDTHELIDETDTQYIVKNVPKDPGSVDFSKYTVQIDKETFLPVKAEYLDQNGKLYRRVEATKIETIQGFPTVTESRVDDLARGTYTVNSFSSVQYNIGLKDMIFTERFLRRPPREATK</sequence>
<dbReference type="Proteomes" id="UP000464954">
    <property type="component" value="Chromosome"/>
</dbReference>
<organism evidence="3 4">
    <name type="scientific">Tichowtungia aerotolerans</name>
    <dbReference type="NCBI Taxonomy" id="2697043"/>
    <lineage>
        <taxon>Bacteria</taxon>
        <taxon>Pseudomonadati</taxon>
        <taxon>Kiritimatiellota</taxon>
        <taxon>Tichowtungiia</taxon>
        <taxon>Tichowtungiales</taxon>
        <taxon>Tichowtungiaceae</taxon>
        <taxon>Tichowtungia</taxon>
    </lineage>
</organism>
<keyword evidence="1" id="KW-0732">Signal</keyword>
<feature type="domain" description="Uncharacterized protein TP-0789" evidence="2">
    <location>
        <begin position="69"/>
        <end position="251"/>
    </location>
</feature>
<keyword evidence="3" id="KW-0449">Lipoprotein</keyword>
<accession>A0A6P1M6F7</accession>
<reference evidence="3 4" key="1">
    <citation type="submission" date="2020-01" db="EMBL/GenBank/DDBJ databases">
        <title>Ponticoccus aerotolerans gen. nov., sp. nov., an anaerobic bacterium and proposal of Ponticoccusceae fam. nov., Ponticoccusles ord. nov. and Ponticoccuse classis nov. in the phylum Kiritimatiellaeota.</title>
        <authorList>
            <person name="Zhou L.Y."/>
            <person name="Du Z.J."/>
        </authorList>
    </citation>
    <scope>NUCLEOTIDE SEQUENCE [LARGE SCALE GENOMIC DNA]</scope>
    <source>
        <strain evidence="3 4">S-5007</strain>
    </source>
</reference>
<evidence type="ECO:0000256" key="1">
    <source>
        <dbReference type="SAM" id="SignalP"/>
    </source>
</evidence>
<dbReference type="Pfam" id="PF17131">
    <property type="entry name" value="LolA_like"/>
    <property type="match status" value="1"/>
</dbReference>
<dbReference type="EMBL" id="CP047593">
    <property type="protein sequence ID" value="QHI69447.1"/>
    <property type="molecule type" value="Genomic_DNA"/>
</dbReference>
<dbReference type="CDD" id="cd16329">
    <property type="entry name" value="LolA_like"/>
    <property type="match status" value="1"/>
</dbReference>
<feature type="chain" id="PRO_5026735394" evidence="1">
    <location>
        <begin position="19"/>
        <end position="258"/>
    </location>
</feature>
<name>A0A6P1M6F7_9BACT</name>
<evidence type="ECO:0000313" key="3">
    <source>
        <dbReference type="EMBL" id="QHI69447.1"/>
    </source>
</evidence>
<keyword evidence="4" id="KW-1185">Reference proteome</keyword>
<gene>
    <name evidence="3" type="ORF">GT409_08265</name>
</gene>
<feature type="signal peptide" evidence="1">
    <location>
        <begin position="1"/>
        <end position="18"/>
    </location>
</feature>
<dbReference type="AlphaFoldDB" id="A0A6P1M6F7"/>
<evidence type="ECO:0000313" key="4">
    <source>
        <dbReference type="Proteomes" id="UP000464954"/>
    </source>
</evidence>
<evidence type="ECO:0000259" key="2">
    <source>
        <dbReference type="Pfam" id="PF17131"/>
    </source>
</evidence>
<dbReference type="RefSeq" id="WP_160628629.1">
    <property type="nucleotide sequence ID" value="NZ_CP047593.1"/>
</dbReference>
<dbReference type="Gene3D" id="2.50.20.10">
    <property type="entry name" value="Lipoprotein localisation LolA/LolB/LppX"/>
    <property type="match status" value="1"/>
</dbReference>
<proteinExistence type="predicted"/>